<dbReference type="Pfam" id="PF00571">
    <property type="entry name" value="CBS"/>
    <property type="match status" value="2"/>
</dbReference>
<protein>
    <submittedName>
        <fullName evidence="5">CBS domain-containing protein</fullName>
    </submittedName>
</protein>
<dbReference type="SMART" id="SM00116">
    <property type="entry name" value="CBS"/>
    <property type="match status" value="2"/>
</dbReference>
<evidence type="ECO:0000256" key="1">
    <source>
        <dbReference type="ARBA" id="ARBA00023122"/>
    </source>
</evidence>
<feature type="domain" description="CBS" evidence="4">
    <location>
        <begin position="94"/>
        <end position="151"/>
    </location>
</feature>
<dbReference type="InterPro" id="IPR046342">
    <property type="entry name" value="CBS_dom_sf"/>
</dbReference>
<dbReference type="PROSITE" id="PS51371">
    <property type="entry name" value="CBS"/>
    <property type="match status" value="2"/>
</dbReference>
<proteinExistence type="predicted"/>
<organism evidence="5 6">
    <name type="scientific">Marinibaculum pumilum</name>
    <dbReference type="NCBI Taxonomy" id="1766165"/>
    <lineage>
        <taxon>Bacteria</taxon>
        <taxon>Pseudomonadati</taxon>
        <taxon>Pseudomonadota</taxon>
        <taxon>Alphaproteobacteria</taxon>
        <taxon>Rhodospirillales</taxon>
        <taxon>Rhodospirillaceae</taxon>
        <taxon>Marinibaculum</taxon>
    </lineage>
</organism>
<name>A0ABV7LAT6_9PROT</name>
<dbReference type="Gene3D" id="3.30.1340.30">
    <property type="match status" value="1"/>
</dbReference>
<sequence length="232" mass="25035">MQARDVMTEAVFTVGPETAVAAIAALLMEKRISAVPVLDGKGAILGIVSEGDLMRRRESGTERHPSWWLSLLSEPHERALDYVKSHGGHARDVMTPDPYTVTPDTSLEKIAEILERRHIKRVPVVADGRLVGIVSRADLLRGLIARQAGPVPERDDPELKSAVEAALKEAGLRTDFLSVVVTAGQAHLWGSVNSDAERRAAGVAAENVPGVTAVRNEIGILPRNVRAALWAE</sequence>
<dbReference type="SUPFAM" id="SSF54631">
    <property type="entry name" value="CBS-domain pair"/>
    <property type="match status" value="1"/>
</dbReference>
<evidence type="ECO:0000259" key="4">
    <source>
        <dbReference type="PROSITE" id="PS51371"/>
    </source>
</evidence>
<dbReference type="InterPro" id="IPR051257">
    <property type="entry name" value="Diverse_CBS-Domain"/>
</dbReference>
<reference evidence="6" key="1">
    <citation type="journal article" date="2019" name="Int. J. Syst. Evol. Microbiol.">
        <title>The Global Catalogue of Microorganisms (GCM) 10K type strain sequencing project: providing services to taxonomists for standard genome sequencing and annotation.</title>
        <authorList>
            <consortium name="The Broad Institute Genomics Platform"/>
            <consortium name="The Broad Institute Genome Sequencing Center for Infectious Disease"/>
            <person name="Wu L."/>
            <person name="Ma J."/>
        </authorList>
    </citation>
    <scope>NUCLEOTIDE SEQUENCE [LARGE SCALE GENOMIC DNA]</scope>
    <source>
        <strain evidence="6">KCTC 42964</strain>
    </source>
</reference>
<evidence type="ECO:0000313" key="5">
    <source>
        <dbReference type="EMBL" id="MFC3231531.1"/>
    </source>
</evidence>
<accession>A0ABV7LAT6</accession>
<comment type="caution">
    <text evidence="5">The sequence shown here is derived from an EMBL/GenBank/DDBJ whole genome shotgun (WGS) entry which is preliminary data.</text>
</comment>
<feature type="domain" description="BON" evidence="3">
    <location>
        <begin position="155"/>
        <end position="222"/>
    </location>
</feature>
<gene>
    <name evidence="5" type="ORF">ACFOGJ_30065</name>
</gene>
<keyword evidence="1 2" id="KW-0129">CBS domain</keyword>
<evidence type="ECO:0000256" key="2">
    <source>
        <dbReference type="PROSITE-ProRule" id="PRU00703"/>
    </source>
</evidence>
<dbReference type="PROSITE" id="PS50914">
    <property type="entry name" value="BON"/>
    <property type="match status" value="1"/>
</dbReference>
<dbReference type="PIRSF" id="PIRSF036990">
    <property type="entry name" value="UCP036990_CBS_BON"/>
    <property type="match status" value="1"/>
</dbReference>
<dbReference type="InterPro" id="IPR000644">
    <property type="entry name" value="CBS_dom"/>
</dbReference>
<feature type="domain" description="CBS" evidence="4">
    <location>
        <begin position="7"/>
        <end position="66"/>
    </location>
</feature>
<dbReference type="Proteomes" id="UP001595528">
    <property type="component" value="Unassembled WGS sequence"/>
</dbReference>
<dbReference type="Pfam" id="PF04972">
    <property type="entry name" value="BON"/>
    <property type="match status" value="1"/>
</dbReference>
<dbReference type="CDD" id="cd04586">
    <property type="entry name" value="CBS_pair_BON_assoc"/>
    <property type="match status" value="1"/>
</dbReference>
<dbReference type="PANTHER" id="PTHR43080:SF26">
    <property type="entry name" value="REGULATORY PROTEIN"/>
    <property type="match status" value="1"/>
</dbReference>
<keyword evidence="6" id="KW-1185">Reference proteome</keyword>
<evidence type="ECO:0000313" key="6">
    <source>
        <dbReference type="Proteomes" id="UP001595528"/>
    </source>
</evidence>
<dbReference type="InterPro" id="IPR007055">
    <property type="entry name" value="BON_dom"/>
</dbReference>
<dbReference type="Gene3D" id="3.10.580.10">
    <property type="entry name" value="CBS-domain"/>
    <property type="match status" value="1"/>
</dbReference>
<dbReference type="EMBL" id="JBHRTR010000054">
    <property type="protein sequence ID" value="MFC3231531.1"/>
    <property type="molecule type" value="Genomic_DNA"/>
</dbReference>
<dbReference type="InterPro" id="IPR017080">
    <property type="entry name" value="UCP036990_CBS_BON"/>
</dbReference>
<dbReference type="PANTHER" id="PTHR43080">
    <property type="entry name" value="CBS DOMAIN-CONTAINING PROTEIN CBSX3, MITOCHONDRIAL"/>
    <property type="match status" value="1"/>
</dbReference>
<dbReference type="RefSeq" id="WP_379907027.1">
    <property type="nucleotide sequence ID" value="NZ_JBHRTR010000054.1"/>
</dbReference>
<evidence type="ECO:0000259" key="3">
    <source>
        <dbReference type="PROSITE" id="PS50914"/>
    </source>
</evidence>